<dbReference type="GO" id="GO:0009435">
    <property type="term" value="P:NAD+ biosynthetic process"/>
    <property type="evidence" value="ECO:0007669"/>
    <property type="project" value="UniProtKB-UniRule"/>
</dbReference>
<feature type="binding site" evidence="4">
    <location>
        <position position="277"/>
    </location>
    <ligand>
        <name>pyridoxal 5'-phosphate</name>
        <dbReference type="ChEBI" id="CHEBI:597326"/>
    </ligand>
</feature>
<dbReference type="FunFam" id="3.40.640.10:FF:000031">
    <property type="entry name" value="Kynureninase"/>
    <property type="match status" value="1"/>
</dbReference>
<dbReference type="GO" id="GO:0043420">
    <property type="term" value="P:anthranilate metabolic process"/>
    <property type="evidence" value="ECO:0007669"/>
    <property type="project" value="TreeGrafter"/>
</dbReference>
<dbReference type="GO" id="GO:0097053">
    <property type="term" value="P:L-kynurenine catabolic process"/>
    <property type="evidence" value="ECO:0007669"/>
    <property type="project" value="UniProtKB-UniRule"/>
</dbReference>
<keyword evidence="3 4" id="KW-0663">Pyridoxal phosphate</keyword>
<name>A0A8J6Y1I9_9BACT</name>
<evidence type="ECO:0000313" key="8">
    <source>
        <dbReference type="Proteomes" id="UP000648239"/>
    </source>
</evidence>
<dbReference type="PANTHER" id="PTHR14084:SF0">
    <property type="entry name" value="KYNURENINASE"/>
    <property type="match status" value="1"/>
</dbReference>
<comment type="pathway">
    <text evidence="4 6">Cofactor biosynthesis; NAD(+) biosynthesis; quinolinate from L-kynurenine: step 2/3.</text>
</comment>
<dbReference type="GO" id="GO:0005737">
    <property type="term" value="C:cytoplasm"/>
    <property type="evidence" value="ECO:0007669"/>
    <property type="project" value="UniProtKB-UniRule"/>
</dbReference>
<evidence type="ECO:0000256" key="5">
    <source>
        <dbReference type="NCBIfam" id="TIGR01814"/>
    </source>
</evidence>
<evidence type="ECO:0000256" key="1">
    <source>
        <dbReference type="ARBA" id="ARBA00022642"/>
    </source>
</evidence>
<comment type="caution">
    <text evidence="4">Lacks conserved residue(s) required for the propagation of feature annotation.</text>
</comment>
<comment type="catalytic activity">
    <reaction evidence="6">
        <text>3-hydroxy-L-kynurenine + H2O = 3-hydroxyanthranilate + L-alanine + H(+)</text>
        <dbReference type="Rhea" id="RHEA:25143"/>
        <dbReference type="ChEBI" id="CHEBI:15377"/>
        <dbReference type="ChEBI" id="CHEBI:15378"/>
        <dbReference type="ChEBI" id="CHEBI:36559"/>
        <dbReference type="ChEBI" id="CHEBI:57972"/>
        <dbReference type="ChEBI" id="CHEBI:58125"/>
        <dbReference type="EC" id="3.7.1.3"/>
    </reaction>
</comment>
<dbReference type="GO" id="GO:0019441">
    <property type="term" value="P:L-tryptophan catabolic process to kynurenine"/>
    <property type="evidence" value="ECO:0007669"/>
    <property type="project" value="TreeGrafter"/>
</dbReference>
<feature type="binding site" evidence="4">
    <location>
        <position position="221"/>
    </location>
    <ligand>
        <name>pyridoxal 5'-phosphate</name>
        <dbReference type="ChEBI" id="CHEBI:597326"/>
    </ligand>
</feature>
<dbReference type="SUPFAM" id="SSF53383">
    <property type="entry name" value="PLP-dependent transferases"/>
    <property type="match status" value="1"/>
</dbReference>
<evidence type="ECO:0000256" key="6">
    <source>
        <dbReference type="PIRNR" id="PIRNR038800"/>
    </source>
</evidence>
<dbReference type="Proteomes" id="UP000648239">
    <property type="component" value="Unassembled WGS sequence"/>
</dbReference>
<dbReference type="Gene3D" id="3.40.640.10">
    <property type="entry name" value="Type I PLP-dependent aspartate aminotransferase-like (Major domain)"/>
    <property type="match status" value="1"/>
</dbReference>
<feature type="binding site" evidence="4">
    <location>
        <position position="224"/>
    </location>
    <ligand>
        <name>pyridoxal 5'-phosphate</name>
        <dbReference type="ChEBI" id="CHEBI:597326"/>
    </ligand>
</feature>
<comment type="caution">
    <text evidence="7">The sequence shown here is derived from an EMBL/GenBank/DDBJ whole genome shotgun (WGS) entry which is preliminary data.</text>
</comment>
<evidence type="ECO:0000313" key="7">
    <source>
        <dbReference type="EMBL" id="MBD3868447.1"/>
    </source>
</evidence>
<keyword evidence="1 4" id="KW-0662">Pyridine nucleotide biosynthesis</keyword>
<organism evidence="7 8">
    <name type="scientific">Candidatus Polarisedimenticola svalbardensis</name>
    <dbReference type="NCBI Taxonomy" id="2886004"/>
    <lineage>
        <taxon>Bacteria</taxon>
        <taxon>Pseudomonadati</taxon>
        <taxon>Acidobacteriota</taxon>
        <taxon>Candidatus Polarisedimenticolia</taxon>
        <taxon>Candidatus Polarisedimenticolales</taxon>
        <taxon>Candidatus Polarisedimenticolaceae</taxon>
        <taxon>Candidatus Polarisedimenticola</taxon>
    </lineage>
</organism>
<reference evidence="7 8" key="1">
    <citation type="submission" date="2020-08" db="EMBL/GenBank/DDBJ databases">
        <title>Acidobacteriota in marine sediments use diverse sulfur dissimilation pathways.</title>
        <authorList>
            <person name="Wasmund K."/>
        </authorList>
    </citation>
    <scope>NUCLEOTIDE SEQUENCE [LARGE SCALE GENOMIC DNA]</scope>
    <source>
        <strain evidence="7">MAG AM4</strain>
    </source>
</reference>
<dbReference type="InterPro" id="IPR015422">
    <property type="entry name" value="PyrdxlP-dep_Trfase_small"/>
</dbReference>
<dbReference type="InterPro" id="IPR010111">
    <property type="entry name" value="Kynureninase"/>
</dbReference>
<feature type="binding site" evidence="4">
    <location>
        <position position="108"/>
    </location>
    <ligand>
        <name>pyridoxal 5'-phosphate</name>
        <dbReference type="ChEBI" id="CHEBI:597326"/>
    </ligand>
</feature>
<dbReference type="HAMAP" id="MF_01970">
    <property type="entry name" value="Kynureninase"/>
    <property type="match status" value="1"/>
</dbReference>
<feature type="binding site" evidence="4">
    <location>
        <position position="246"/>
    </location>
    <ligand>
        <name>pyridoxal 5'-phosphate</name>
        <dbReference type="ChEBI" id="CHEBI:597326"/>
    </ligand>
</feature>
<dbReference type="GO" id="GO:0019805">
    <property type="term" value="P:quinolinate biosynthetic process"/>
    <property type="evidence" value="ECO:0007669"/>
    <property type="project" value="UniProtKB-UniRule"/>
</dbReference>
<feature type="binding site" evidence="4">
    <location>
        <position position="109"/>
    </location>
    <ligand>
        <name>pyridoxal 5'-phosphate</name>
        <dbReference type="ChEBI" id="CHEBI:597326"/>
    </ligand>
</feature>
<evidence type="ECO:0000256" key="2">
    <source>
        <dbReference type="ARBA" id="ARBA00022801"/>
    </source>
</evidence>
<proteinExistence type="inferred from homology"/>
<dbReference type="UniPathway" id="UPA00253">
    <property type="reaction ID" value="UER00329"/>
</dbReference>
<evidence type="ECO:0000256" key="3">
    <source>
        <dbReference type="ARBA" id="ARBA00022898"/>
    </source>
</evidence>
<dbReference type="NCBIfam" id="TIGR01814">
    <property type="entry name" value="kynureninase"/>
    <property type="match status" value="1"/>
</dbReference>
<comment type="subunit">
    <text evidence="4 6">Homodimer.</text>
</comment>
<dbReference type="Gene3D" id="3.90.1150.10">
    <property type="entry name" value="Aspartate Aminotransferase, domain 1"/>
    <property type="match status" value="1"/>
</dbReference>
<evidence type="ECO:0000256" key="4">
    <source>
        <dbReference type="HAMAP-Rule" id="MF_01970"/>
    </source>
</evidence>
<dbReference type="GO" id="GO:0030429">
    <property type="term" value="F:kynureninase activity"/>
    <property type="evidence" value="ECO:0007669"/>
    <property type="project" value="UniProtKB-UniRule"/>
</dbReference>
<comment type="cofactor">
    <cofactor evidence="4 6">
        <name>pyridoxal 5'-phosphate</name>
        <dbReference type="ChEBI" id="CHEBI:597326"/>
    </cofactor>
</comment>
<dbReference type="InterPro" id="IPR015424">
    <property type="entry name" value="PyrdxlP-dep_Trfase"/>
</dbReference>
<protein>
    <recommendedName>
        <fullName evidence="4 5">Kynureninase</fullName>
        <ecNumber evidence="4 5">3.7.1.3</ecNumber>
    </recommendedName>
    <alternativeName>
        <fullName evidence="4">L-kynurenine hydrolase</fullName>
    </alternativeName>
</protein>
<dbReference type="GO" id="GO:0030170">
    <property type="term" value="F:pyridoxal phosphate binding"/>
    <property type="evidence" value="ECO:0007669"/>
    <property type="project" value="UniProtKB-UniRule"/>
</dbReference>
<keyword evidence="2 4" id="KW-0378">Hydrolase</keyword>
<feature type="modified residue" description="N6-(pyridoxal phosphate)lysine" evidence="4">
    <location>
        <position position="247"/>
    </location>
</feature>
<dbReference type="PIRSF" id="PIRSF038800">
    <property type="entry name" value="KYNU"/>
    <property type="match status" value="1"/>
</dbReference>
<dbReference type="Pfam" id="PF22580">
    <property type="entry name" value="KYNU_C"/>
    <property type="match status" value="1"/>
</dbReference>
<comment type="catalytic activity">
    <reaction evidence="4 6">
        <text>L-kynurenine + H2O = anthranilate + L-alanine + H(+)</text>
        <dbReference type="Rhea" id="RHEA:16813"/>
        <dbReference type="ChEBI" id="CHEBI:15377"/>
        <dbReference type="ChEBI" id="CHEBI:15378"/>
        <dbReference type="ChEBI" id="CHEBI:16567"/>
        <dbReference type="ChEBI" id="CHEBI:57959"/>
        <dbReference type="ChEBI" id="CHEBI:57972"/>
        <dbReference type="EC" id="3.7.1.3"/>
    </reaction>
</comment>
<comment type="similarity">
    <text evidence="4 6">Belongs to the kynureninase family.</text>
</comment>
<accession>A0A8J6Y1I9</accession>
<dbReference type="PANTHER" id="PTHR14084">
    <property type="entry name" value="KYNURENINASE"/>
    <property type="match status" value="1"/>
</dbReference>
<feature type="binding site" evidence="4">
    <location>
        <begin position="136"/>
        <end position="139"/>
    </location>
    <ligand>
        <name>pyridoxal 5'-phosphate</name>
        <dbReference type="ChEBI" id="CHEBI:597326"/>
    </ligand>
</feature>
<dbReference type="EC" id="3.7.1.3" evidence="4 5"/>
<gene>
    <name evidence="4 7" type="primary">kynU</name>
    <name evidence="7" type="ORF">IFK94_10025</name>
</gene>
<dbReference type="InterPro" id="IPR015421">
    <property type="entry name" value="PyrdxlP-dep_Trfase_major"/>
</dbReference>
<dbReference type="AlphaFoldDB" id="A0A8J6Y1I9"/>
<sequence length="429" mass="47905">MSRPSDQALARAVELDREDSLAPFRDRFFLPAGKSGTAKRYFCGNSLGLQPRSVADLLRQELDDWARLAVDAHFHGATPWFSYHEVFRESMAAIVGALPGEVVVMNSLTANLHLMMTSFFRPDGPQRKILVEESAFPSDTYAVKSHLRLHGLDPVKDLIVARPRDGESCLRTADLEQLLEERGSEIALVMLPGVQYYTGELFDIGRITSAARKQGCTVGFDLAHAAGNVPLRLHDWGVDFAVWCTYKYLNAGPGAVAGCFVHQRHERRSDLPRLAGWWGNDPESRFRMHLIPDFQPADGADGWQLSNPPVLALAPLRASLGLFQEAGGMEALRSKSIRLTRFFEEQIELLDCPGLEVLTPADPDRRGAQLSIRIGQESEKVFRFLLDKDFVVDYRRPDVIRAAPVPLYNSFQDVLELCRCLGEGMGVVR</sequence>
<dbReference type="UniPathway" id="UPA00334">
    <property type="reaction ID" value="UER00455"/>
</dbReference>
<comment type="pathway">
    <text evidence="4 6">Amino-acid degradation; L-kynurenine degradation; L-alanine and anthranilate from L-kynurenine: step 1/1.</text>
</comment>
<dbReference type="EMBL" id="JACXWD010000032">
    <property type="protein sequence ID" value="MBD3868447.1"/>
    <property type="molecule type" value="Genomic_DNA"/>
</dbReference>
<feature type="binding site" evidence="4">
    <location>
        <position position="307"/>
    </location>
    <ligand>
        <name>pyridoxal 5'-phosphate</name>
        <dbReference type="ChEBI" id="CHEBI:597326"/>
    </ligand>
</feature>
<comment type="function">
    <text evidence="4 6">Catalyzes the cleavage of L-kynurenine (L-Kyn) and L-3-hydroxykynurenine (L-3OHKyn) into anthranilic acid (AA) and 3-hydroxyanthranilic acid (3-OHAA), respectively.</text>
</comment>